<evidence type="ECO:0000313" key="1">
    <source>
        <dbReference type="Proteomes" id="UP000887580"/>
    </source>
</evidence>
<reference evidence="2" key="1">
    <citation type="submission" date="2022-11" db="UniProtKB">
        <authorList>
            <consortium name="WormBaseParasite"/>
        </authorList>
    </citation>
    <scope>IDENTIFICATION</scope>
</reference>
<dbReference type="WBParaSite" id="PS1159_v2.g14156.t1">
    <property type="protein sequence ID" value="PS1159_v2.g14156.t1"/>
    <property type="gene ID" value="PS1159_v2.g14156"/>
</dbReference>
<proteinExistence type="predicted"/>
<sequence>MTRGFRIENTTFYLHVHSPQLPERSNSQLIFDGFVDEKSVNLINGTLFTLENPCFKRTDNGNATICCTSFKPSPPITTTSKCQTFKSRTTIYDISDDYFIFATSQVNYTYENENLHFNASFHGNEGLTVDYSFNNQKIITSEKSRPIVSGKIPISDIFKGFFEMSVITHNPDLQDDYYVPNARIFYRNGQALIEEGKAFTSTNNCQYLSTIVSAIHVASSQYCCIKFE</sequence>
<dbReference type="Proteomes" id="UP000887580">
    <property type="component" value="Unplaced"/>
</dbReference>
<protein>
    <submittedName>
        <fullName evidence="2">Uncharacterized protein</fullName>
    </submittedName>
</protein>
<organism evidence="1 2">
    <name type="scientific">Panagrolaimus sp. PS1159</name>
    <dbReference type="NCBI Taxonomy" id="55785"/>
    <lineage>
        <taxon>Eukaryota</taxon>
        <taxon>Metazoa</taxon>
        <taxon>Ecdysozoa</taxon>
        <taxon>Nematoda</taxon>
        <taxon>Chromadorea</taxon>
        <taxon>Rhabditida</taxon>
        <taxon>Tylenchina</taxon>
        <taxon>Panagrolaimomorpha</taxon>
        <taxon>Panagrolaimoidea</taxon>
        <taxon>Panagrolaimidae</taxon>
        <taxon>Panagrolaimus</taxon>
    </lineage>
</organism>
<name>A0AC35F5Z9_9BILA</name>
<accession>A0AC35F5Z9</accession>
<evidence type="ECO:0000313" key="2">
    <source>
        <dbReference type="WBParaSite" id="PS1159_v2.g14156.t1"/>
    </source>
</evidence>